<keyword evidence="3 8" id="KW-1134">Transmembrane beta strand</keyword>
<evidence type="ECO:0000256" key="1">
    <source>
        <dbReference type="ARBA" id="ARBA00004571"/>
    </source>
</evidence>
<dbReference type="STRING" id="390640.SAMN04488034_10716"/>
<feature type="domain" description="TonB-dependent receptor plug" evidence="12">
    <location>
        <begin position="118"/>
        <end position="221"/>
    </location>
</feature>
<dbReference type="Pfam" id="PF00593">
    <property type="entry name" value="TonB_dep_Rec_b-barrel"/>
    <property type="match status" value="1"/>
</dbReference>
<evidence type="ECO:0000259" key="12">
    <source>
        <dbReference type="Pfam" id="PF07715"/>
    </source>
</evidence>
<sequence length="780" mass="86037">MRTLLFLSIFLTGFWASAQQAQITGQVKNEKDLPVPYVQVTVVETGQQTATDEKGNFSFESVPAKTLDLRFTAMGFASKTETVTPTSGTETNITVVLKEEFQDLGEIVITSNRRTETLDEVPSSVSVLTSEQIQTLSQTSNSVADILNEVPGLAMSTGMTSNTGQTLRGRDMLVLIDGIPQSTPLRDGSRDINTIDPNTIERIEVIKGATAIYGNGADGGIINYITKEPKIGKPFNSTTELSTEGSLVDIDHTVGSKVYQSFSGYGEKLGYVVSGSFRQTGIFRDANGEVQSPTYGQGETNQYSAFGKLNYQLNSSNAVEFMYNYFSSNQDTEYINQNGVYGERPAIGVIGEVLGVDQGNRYNHNGQLTYDSYGIFGNTDLKLNLYFQDFKTVYGYSPFFYNAEEGYEGGQSMITSSKKGVRANFKTGYELGQLNGDILYGIDILNDVTAQGLVDGRSWVPETDMTNFAPYAQLKTLYNDFVLKAGIRFENINIDIPDYTTIYIFPYGGDTPNGGVDVDGGTLIYDATTFNVGLRYNQWEAFKPFVSFSQSFSIADLGRTLRSATENTVSQISSEAVIANNYEAGFNSRLGNTRLSGAAFISTSELGATYKEVNGVFQIARQPEKVYGFEAAFDTRFTSNWSAGSSISWTEGELDSQDNGNYDTWMNGDRIPPLKTVTYLQYAFLNRFSARLSHTYSGNREKFDPKADGSYTYGMGPVNDFHLVNLSSSYQLTEETRIGLGVENLLNEDYYLPISQWDARAANYRKGTGARFNLSLQIEL</sequence>
<dbReference type="RefSeq" id="WP_093113808.1">
    <property type="nucleotide sequence ID" value="NZ_FNGG01000007.1"/>
</dbReference>
<keyword evidence="5 9" id="KW-0798">TonB box</keyword>
<dbReference type="InterPro" id="IPR036942">
    <property type="entry name" value="Beta-barrel_TonB_sf"/>
</dbReference>
<dbReference type="Pfam" id="PF07715">
    <property type="entry name" value="Plug"/>
    <property type="match status" value="1"/>
</dbReference>
<evidence type="ECO:0000256" key="2">
    <source>
        <dbReference type="ARBA" id="ARBA00022448"/>
    </source>
</evidence>
<evidence type="ECO:0000259" key="11">
    <source>
        <dbReference type="Pfam" id="PF00593"/>
    </source>
</evidence>
<feature type="domain" description="TonB-dependent receptor-like beta-barrel" evidence="11">
    <location>
        <begin position="318"/>
        <end position="745"/>
    </location>
</feature>
<dbReference type="Pfam" id="PF13715">
    <property type="entry name" value="CarbopepD_reg_2"/>
    <property type="match status" value="1"/>
</dbReference>
<dbReference type="CDD" id="cd01347">
    <property type="entry name" value="ligand_gated_channel"/>
    <property type="match status" value="1"/>
</dbReference>
<reference evidence="13 14" key="1">
    <citation type="submission" date="2016-10" db="EMBL/GenBank/DDBJ databases">
        <authorList>
            <person name="de Groot N.N."/>
        </authorList>
    </citation>
    <scope>NUCLEOTIDE SEQUENCE [LARGE SCALE GENOMIC DNA]</scope>
    <source>
        <strain evidence="13 14">DSM 23553</strain>
    </source>
</reference>
<comment type="subcellular location">
    <subcellularLocation>
        <location evidence="1 8">Cell outer membrane</location>
        <topology evidence="1 8">Multi-pass membrane protein</topology>
    </subcellularLocation>
</comment>
<feature type="chain" id="PRO_5011702772" evidence="10">
    <location>
        <begin position="19"/>
        <end position="780"/>
    </location>
</feature>
<keyword evidence="2 8" id="KW-0813">Transport</keyword>
<comment type="similarity">
    <text evidence="8 9">Belongs to the TonB-dependent receptor family.</text>
</comment>
<keyword evidence="14" id="KW-1185">Reference proteome</keyword>
<evidence type="ECO:0000256" key="8">
    <source>
        <dbReference type="PROSITE-ProRule" id="PRU01360"/>
    </source>
</evidence>
<keyword evidence="10" id="KW-0732">Signal</keyword>
<dbReference type="GO" id="GO:0015344">
    <property type="term" value="F:siderophore uptake transmembrane transporter activity"/>
    <property type="evidence" value="ECO:0007669"/>
    <property type="project" value="TreeGrafter"/>
</dbReference>
<evidence type="ECO:0000256" key="4">
    <source>
        <dbReference type="ARBA" id="ARBA00022692"/>
    </source>
</evidence>
<dbReference type="PROSITE" id="PS52016">
    <property type="entry name" value="TONB_DEPENDENT_REC_3"/>
    <property type="match status" value="1"/>
</dbReference>
<keyword evidence="7 8" id="KW-0998">Cell outer membrane</keyword>
<evidence type="ECO:0000256" key="6">
    <source>
        <dbReference type="ARBA" id="ARBA00023136"/>
    </source>
</evidence>
<evidence type="ECO:0000313" key="14">
    <source>
        <dbReference type="Proteomes" id="UP000199448"/>
    </source>
</evidence>
<accession>A0A1H5NYB2</accession>
<dbReference type="PANTHER" id="PTHR30069:SF42">
    <property type="entry name" value="FERRIC AEROBACTIN RECEPTOR"/>
    <property type="match status" value="1"/>
</dbReference>
<evidence type="ECO:0000256" key="7">
    <source>
        <dbReference type="ARBA" id="ARBA00023237"/>
    </source>
</evidence>
<proteinExistence type="inferred from homology"/>
<evidence type="ECO:0000256" key="3">
    <source>
        <dbReference type="ARBA" id="ARBA00022452"/>
    </source>
</evidence>
<evidence type="ECO:0000313" key="13">
    <source>
        <dbReference type="EMBL" id="SEF06673.1"/>
    </source>
</evidence>
<dbReference type="Gene3D" id="2.170.130.10">
    <property type="entry name" value="TonB-dependent receptor, plug domain"/>
    <property type="match status" value="1"/>
</dbReference>
<protein>
    <submittedName>
        <fullName evidence="13">Iron complex outermembrane recepter protein</fullName>
    </submittedName>
</protein>
<dbReference type="AlphaFoldDB" id="A0A1H5NYB2"/>
<dbReference type="EMBL" id="FNUG01000007">
    <property type="protein sequence ID" value="SEF06673.1"/>
    <property type="molecule type" value="Genomic_DNA"/>
</dbReference>
<dbReference type="Gene3D" id="2.40.170.20">
    <property type="entry name" value="TonB-dependent receptor, beta-barrel domain"/>
    <property type="match status" value="1"/>
</dbReference>
<dbReference type="InterPro" id="IPR000531">
    <property type="entry name" value="Beta-barrel_TonB"/>
</dbReference>
<dbReference type="Gene3D" id="2.60.40.1120">
    <property type="entry name" value="Carboxypeptidase-like, regulatory domain"/>
    <property type="match status" value="1"/>
</dbReference>
<dbReference type="InterPro" id="IPR039426">
    <property type="entry name" value="TonB-dep_rcpt-like"/>
</dbReference>
<keyword evidence="4 8" id="KW-0812">Transmembrane</keyword>
<dbReference type="InterPro" id="IPR037066">
    <property type="entry name" value="Plug_dom_sf"/>
</dbReference>
<dbReference type="SUPFAM" id="SSF49464">
    <property type="entry name" value="Carboxypeptidase regulatory domain-like"/>
    <property type="match status" value="1"/>
</dbReference>
<dbReference type="GO" id="GO:0044718">
    <property type="term" value="P:siderophore transmembrane transport"/>
    <property type="evidence" value="ECO:0007669"/>
    <property type="project" value="TreeGrafter"/>
</dbReference>
<dbReference type="OrthoDB" id="8670144at2"/>
<dbReference type="SUPFAM" id="SSF56935">
    <property type="entry name" value="Porins"/>
    <property type="match status" value="1"/>
</dbReference>
<dbReference type="Proteomes" id="UP000199448">
    <property type="component" value="Unassembled WGS sequence"/>
</dbReference>
<dbReference type="InterPro" id="IPR012910">
    <property type="entry name" value="Plug_dom"/>
</dbReference>
<name>A0A1H5NYB2_9FLAO</name>
<evidence type="ECO:0000256" key="5">
    <source>
        <dbReference type="ARBA" id="ARBA00023077"/>
    </source>
</evidence>
<organism evidence="13 14">
    <name type="scientific">Salinimicrobium catena</name>
    <dbReference type="NCBI Taxonomy" id="390640"/>
    <lineage>
        <taxon>Bacteria</taxon>
        <taxon>Pseudomonadati</taxon>
        <taxon>Bacteroidota</taxon>
        <taxon>Flavobacteriia</taxon>
        <taxon>Flavobacteriales</taxon>
        <taxon>Flavobacteriaceae</taxon>
        <taxon>Salinimicrobium</taxon>
    </lineage>
</organism>
<dbReference type="PANTHER" id="PTHR30069">
    <property type="entry name" value="TONB-DEPENDENT OUTER MEMBRANE RECEPTOR"/>
    <property type="match status" value="1"/>
</dbReference>
<dbReference type="GO" id="GO:0009279">
    <property type="term" value="C:cell outer membrane"/>
    <property type="evidence" value="ECO:0007669"/>
    <property type="project" value="UniProtKB-SubCell"/>
</dbReference>
<gene>
    <name evidence="13" type="ORF">SAMN04488034_10716</name>
</gene>
<evidence type="ECO:0000256" key="9">
    <source>
        <dbReference type="RuleBase" id="RU003357"/>
    </source>
</evidence>
<evidence type="ECO:0000256" key="10">
    <source>
        <dbReference type="SAM" id="SignalP"/>
    </source>
</evidence>
<dbReference type="InterPro" id="IPR008969">
    <property type="entry name" value="CarboxyPept-like_regulatory"/>
</dbReference>
<feature type="signal peptide" evidence="10">
    <location>
        <begin position="1"/>
        <end position="18"/>
    </location>
</feature>
<keyword evidence="6 8" id="KW-0472">Membrane</keyword>